<dbReference type="NCBIfam" id="TIGR00231">
    <property type="entry name" value="small_GTP"/>
    <property type="match status" value="1"/>
</dbReference>
<dbReference type="GO" id="GO:0005525">
    <property type="term" value="F:GTP binding"/>
    <property type="evidence" value="ECO:0007669"/>
    <property type="project" value="UniProtKB-KW"/>
</dbReference>
<keyword evidence="11" id="KW-1185">Reference proteome</keyword>
<dbReference type="InterPro" id="IPR023115">
    <property type="entry name" value="TIF_IF2_dom3"/>
</dbReference>
<feature type="domain" description="Tr-type G" evidence="9">
    <location>
        <begin position="399"/>
        <end position="616"/>
    </location>
</feature>
<feature type="region of interest" description="Disordered" evidence="8">
    <location>
        <begin position="98"/>
        <end position="375"/>
    </location>
</feature>
<keyword evidence="6" id="KW-0342">GTP-binding</keyword>
<dbReference type="GO" id="GO:0046872">
    <property type="term" value="F:metal ion binding"/>
    <property type="evidence" value="ECO:0007669"/>
    <property type="project" value="UniProtKB-KW"/>
</dbReference>
<dbReference type="Ensembl" id="ENSGMOT00000057083.1">
    <property type="protein sequence ID" value="ENSGMOP00000037469.1"/>
    <property type="gene ID" value="ENSGMOG00000002031.2"/>
</dbReference>
<name>A0A8C5AW58_GADMO</name>
<dbReference type="InterPro" id="IPR029459">
    <property type="entry name" value="EFTU-type"/>
</dbReference>
<evidence type="ECO:0000256" key="1">
    <source>
        <dbReference type="ARBA" id="ARBA00007733"/>
    </source>
</evidence>
<feature type="compositionally biased region" description="Basic and acidic residues" evidence="8">
    <location>
        <begin position="243"/>
        <end position="297"/>
    </location>
</feature>
<dbReference type="InterPro" id="IPR005225">
    <property type="entry name" value="Small_GTP-bd"/>
</dbReference>
<feature type="compositionally biased region" description="Basic and acidic residues" evidence="8">
    <location>
        <begin position="310"/>
        <end position="324"/>
    </location>
</feature>
<evidence type="ECO:0000256" key="8">
    <source>
        <dbReference type="SAM" id="MobiDB-lite"/>
    </source>
</evidence>
<feature type="compositionally biased region" description="Polar residues" evidence="8">
    <location>
        <begin position="331"/>
        <end position="340"/>
    </location>
</feature>
<evidence type="ECO:0000256" key="6">
    <source>
        <dbReference type="ARBA" id="ARBA00023134"/>
    </source>
</evidence>
<dbReference type="CDD" id="cd03703">
    <property type="entry name" value="aeIF5B_II"/>
    <property type="match status" value="1"/>
</dbReference>
<dbReference type="Proteomes" id="UP000694546">
    <property type="component" value="Chromosome 4"/>
</dbReference>
<dbReference type="Gene3D" id="2.40.30.10">
    <property type="entry name" value="Translation factors"/>
    <property type="match status" value="2"/>
</dbReference>
<comment type="similarity">
    <text evidence="1">Belongs to the TRAFAC class translation factor GTPase superfamily. Classic translation factor GTPase family. IF-2 subfamily.</text>
</comment>
<dbReference type="CDD" id="cd16266">
    <property type="entry name" value="IF2_aeIF5B_IV"/>
    <property type="match status" value="1"/>
</dbReference>
<keyword evidence="3" id="KW-0396">Initiation factor</keyword>
<sequence>MWALGQAYSTSGPWGVLMWALGDSNVGSRGSNVGSDVGSRDEDLDALAAQIEGAGSNKEPGKGKKKKKAQKKDDFDEEEILKELEDLTLETLGDQVRQFNLSPLPHQAAGLSDEEERQAGGGGGGGGGGGKANRKPSASEEEEEEAGGQEEQSEEEESNRKDKKKKGKVLKEEEEEQEGVKMKTAAQKKAEKKERDRKKKEEDRLKHKKVKEKEEAEPKKTEATPTPAQPIVEEEPEAAEPMGEGKSEMLELEVRERVDQEKREKRKQKEKERKERLKKEGKLLTKSQKEARARAETTLRMLQAQGVEVPCKDSMPKKKPVYGDKRKKKPTAQTAQTEGTPTLFRGKDSEEEEEEEEDSSDSSEEEDGRTKEELLYDRAKKRIEKRRAENMRNVDLERLRSPVVCVLGHVDTGKTKILDKLRHTNVQDGEAGGITQQIGATNVPLETIVEQTRMVKNFDKDTIKIPGMLIIDTPGHESFSNLRNRGSSLCDIAILVVDIMHGLEPQTLESINLLKEKKCPFIVALNKVDRLYDWKKSPETDVVATLKKQKKNTKDEFDERTKSIVLEFAEQGLNAALFHENKDPRTFVSMVPTSAHSGDGMGNLIGLLVELTQTMLARRLAHCDELRAQVMEVKALPGMGTTIDVILINGTLREGETIIVPGVDGPIITQIRGLLLPPPLKELRVKNQYEKHKEVNTAQGVKILGKDLEKTLAGLPLLVAHSEDEIPVLRDELVRELKQTLSSFKLEEKGVYVQASTLGSLEALLEFLRTSKVPYSGINIGPVHKKDVMKASAMLEHDPQYAVILAFDVKVERDSQEMADSLGVRVFAAEIIYHLFDSFTKYREDYKKAKQDEFKNIAVFPVKLRILPAFIFNSRDPIVMGVVVEAGVLHQGTPLCVPSKAFVDIGIVTSIEMNHKTVESAKKGQEICVKIEPIPGDSPKMFGRHFEATDFLVSKINRASIDALKSWFRDEMQKSDWQLIMELKNTFEII</sequence>
<dbReference type="PROSITE" id="PS51722">
    <property type="entry name" value="G_TR_2"/>
    <property type="match status" value="1"/>
</dbReference>
<dbReference type="GeneTree" id="ENSGT00940000163243"/>
<accession>A0A8C5AW58</accession>
<organism evidence="10 11">
    <name type="scientific">Gadus morhua</name>
    <name type="common">Atlantic cod</name>
    <dbReference type="NCBI Taxonomy" id="8049"/>
    <lineage>
        <taxon>Eukaryota</taxon>
        <taxon>Metazoa</taxon>
        <taxon>Chordata</taxon>
        <taxon>Craniata</taxon>
        <taxon>Vertebrata</taxon>
        <taxon>Euteleostomi</taxon>
        <taxon>Actinopterygii</taxon>
        <taxon>Neopterygii</taxon>
        <taxon>Teleostei</taxon>
        <taxon>Neoteleostei</taxon>
        <taxon>Acanthomorphata</taxon>
        <taxon>Zeiogadaria</taxon>
        <taxon>Gadariae</taxon>
        <taxon>Gadiformes</taxon>
        <taxon>Gadoidei</taxon>
        <taxon>Gadidae</taxon>
        <taxon>Gadus</taxon>
    </lineage>
</organism>
<dbReference type="PANTHER" id="PTHR43381">
    <property type="entry name" value="TRANSLATION INITIATION FACTOR IF-2-RELATED"/>
    <property type="match status" value="1"/>
</dbReference>
<dbReference type="InterPro" id="IPR027417">
    <property type="entry name" value="P-loop_NTPase"/>
</dbReference>
<dbReference type="SUPFAM" id="SSF52540">
    <property type="entry name" value="P-loop containing nucleoside triphosphate hydrolases"/>
    <property type="match status" value="1"/>
</dbReference>
<dbReference type="Gene3D" id="3.40.50.10050">
    <property type="entry name" value="Translation initiation factor IF- 2, domain 3"/>
    <property type="match status" value="1"/>
</dbReference>
<dbReference type="CDD" id="cd01887">
    <property type="entry name" value="IF2_eIF5B"/>
    <property type="match status" value="1"/>
</dbReference>
<feature type="compositionally biased region" description="Acidic residues" evidence="8">
    <location>
        <begin position="139"/>
        <end position="157"/>
    </location>
</feature>
<dbReference type="NCBIfam" id="NF003078">
    <property type="entry name" value="PRK04004.1"/>
    <property type="match status" value="1"/>
</dbReference>
<feature type="compositionally biased region" description="Gly residues" evidence="8">
    <location>
        <begin position="119"/>
        <end position="131"/>
    </location>
</feature>
<gene>
    <name evidence="10" type="primary">eif5b</name>
</gene>
<keyword evidence="4" id="KW-0547">Nucleotide-binding</keyword>
<evidence type="ECO:0000256" key="2">
    <source>
        <dbReference type="ARBA" id="ARBA00013824"/>
    </source>
</evidence>
<dbReference type="AlphaFoldDB" id="A0A8C5AW58"/>
<dbReference type="PRINTS" id="PR00315">
    <property type="entry name" value="ELONGATNFCT"/>
</dbReference>
<dbReference type="InterPro" id="IPR015760">
    <property type="entry name" value="TIF_IF2"/>
</dbReference>
<evidence type="ECO:0000256" key="4">
    <source>
        <dbReference type="ARBA" id="ARBA00022741"/>
    </source>
</evidence>
<evidence type="ECO:0000256" key="5">
    <source>
        <dbReference type="ARBA" id="ARBA00022917"/>
    </source>
</evidence>
<feature type="compositionally biased region" description="Acidic residues" evidence="8">
    <location>
        <begin position="349"/>
        <end position="367"/>
    </location>
</feature>
<proteinExistence type="inferred from homology"/>
<dbReference type="InterPro" id="IPR036925">
    <property type="entry name" value="TIF_IF2_dom3_sf"/>
</dbReference>
<reference evidence="10" key="1">
    <citation type="submission" date="2025-08" db="UniProtKB">
        <authorList>
            <consortium name="Ensembl"/>
        </authorList>
    </citation>
    <scope>IDENTIFICATION</scope>
</reference>
<feature type="compositionally biased region" description="Basic and acidic residues" evidence="8">
    <location>
        <begin position="188"/>
        <end position="222"/>
    </location>
</feature>
<dbReference type="GO" id="GO:0003743">
    <property type="term" value="F:translation initiation factor activity"/>
    <property type="evidence" value="ECO:0007669"/>
    <property type="project" value="UniProtKB-KW"/>
</dbReference>
<dbReference type="Pfam" id="PF11987">
    <property type="entry name" value="IF-2"/>
    <property type="match status" value="1"/>
</dbReference>
<dbReference type="SUPFAM" id="SSF50447">
    <property type="entry name" value="Translation proteins"/>
    <property type="match status" value="1"/>
</dbReference>
<dbReference type="PANTHER" id="PTHR43381:SF4">
    <property type="entry name" value="EUKARYOTIC TRANSLATION INITIATION FACTOR 5B"/>
    <property type="match status" value="1"/>
</dbReference>
<dbReference type="SUPFAM" id="SSF52156">
    <property type="entry name" value="Initiation factor IF2/eIF5b, domain 3"/>
    <property type="match status" value="1"/>
</dbReference>
<evidence type="ECO:0000313" key="11">
    <source>
        <dbReference type="Proteomes" id="UP000694546"/>
    </source>
</evidence>
<dbReference type="GO" id="GO:0005739">
    <property type="term" value="C:mitochondrion"/>
    <property type="evidence" value="ECO:0007669"/>
    <property type="project" value="TreeGrafter"/>
</dbReference>
<dbReference type="Pfam" id="PF14578">
    <property type="entry name" value="GTP_EFTU_D4"/>
    <property type="match status" value="1"/>
</dbReference>
<dbReference type="InterPro" id="IPR000795">
    <property type="entry name" value="T_Tr_GTP-bd_dom"/>
</dbReference>
<feature type="region of interest" description="Disordered" evidence="8">
    <location>
        <begin position="51"/>
        <end position="78"/>
    </location>
</feature>
<evidence type="ECO:0000256" key="3">
    <source>
        <dbReference type="ARBA" id="ARBA00022540"/>
    </source>
</evidence>
<protein>
    <recommendedName>
        <fullName evidence="2">Eukaryotic translation initiation factor 5B</fullName>
    </recommendedName>
    <alternativeName>
        <fullName evidence="7">Translation initiation factor IF-2</fullName>
    </alternativeName>
</protein>
<dbReference type="GO" id="GO:0003924">
    <property type="term" value="F:GTPase activity"/>
    <property type="evidence" value="ECO:0007669"/>
    <property type="project" value="InterPro"/>
</dbReference>
<dbReference type="Pfam" id="PF00009">
    <property type="entry name" value="GTP_EFTU"/>
    <property type="match status" value="1"/>
</dbReference>
<reference evidence="10" key="2">
    <citation type="submission" date="2025-09" db="UniProtKB">
        <authorList>
            <consortium name="Ensembl"/>
        </authorList>
    </citation>
    <scope>IDENTIFICATION</scope>
</reference>
<dbReference type="InterPro" id="IPR009000">
    <property type="entry name" value="Transl_B-barrel_sf"/>
</dbReference>
<evidence type="ECO:0000259" key="9">
    <source>
        <dbReference type="PROSITE" id="PS51722"/>
    </source>
</evidence>
<evidence type="ECO:0000313" key="10">
    <source>
        <dbReference type="Ensembl" id="ENSGMOP00000037469.1"/>
    </source>
</evidence>
<keyword evidence="5" id="KW-0648">Protein biosynthesis</keyword>
<dbReference type="Gene3D" id="3.40.50.300">
    <property type="entry name" value="P-loop containing nucleotide triphosphate hydrolases"/>
    <property type="match status" value="1"/>
</dbReference>
<evidence type="ECO:0000256" key="7">
    <source>
        <dbReference type="ARBA" id="ARBA00032478"/>
    </source>
</evidence>